<keyword evidence="1" id="KW-1133">Transmembrane helix</keyword>
<evidence type="ECO:0000313" key="3">
    <source>
        <dbReference type="EMBL" id="PSO07447.1"/>
    </source>
</evidence>
<dbReference type="GO" id="GO:0016758">
    <property type="term" value="F:hexosyltransferase activity"/>
    <property type="evidence" value="ECO:0007669"/>
    <property type="project" value="UniProtKB-ARBA"/>
</dbReference>
<comment type="caution">
    <text evidence="3">The sequence shown here is derived from an EMBL/GenBank/DDBJ whole genome shotgun (WGS) entry which is preliminary data.</text>
</comment>
<dbReference type="PANTHER" id="PTHR22916:SF3">
    <property type="entry name" value="UDP-GLCNAC:BETAGAL BETA-1,3-N-ACETYLGLUCOSAMINYLTRANSFERASE-LIKE PROTEIN 1"/>
    <property type="match status" value="1"/>
</dbReference>
<dbReference type="Proteomes" id="UP000242015">
    <property type="component" value="Unassembled WGS sequence"/>
</dbReference>
<dbReference type="CDD" id="cd00761">
    <property type="entry name" value="Glyco_tranf_GTA_type"/>
    <property type="match status" value="1"/>
</dbReference>
<dbReference type="PANTHER" id="PTHR22916">
    <property type="entry name" value="GLYCOSYLTRANSFERASE"/>
    <property type="match status" value="1"/>
</dbReference>
<gene>
    <name evidence="3" type="ORF">B9Q04_10860</name>
</gene>
<evidence type="ECO:0000256" key="1">
    <source>
        <dbReference type="SAM" id="Phobius"/>
    </source>
</evidence>
<feature type="transmembrane region" description="Helical" evidence="1">
    <location>
        <begin position="297"/>
        <end position="320"/>
    </location>
</feature>
<keyword evidence="1" id="KW-0812">Transmembrane</keyword>
<dbReference type="AlphaFoldDB" id="A0A2R6C975"/>
<organism evidence="3 4">
    <name type="scientific">Candidatus Marsarchaeota G2 archaeon BE_D</name>
    <dbReference type="NCBI Taxonomy" id="1978158"/>
    <lineage>
        <taxon>Archaea</taxon>
        <taxon>Candidatus Marsarchaeota</taxon>
        <taxon>Candidatus Marsarchaeota group 2</taxon>
    </lineage>
</organism>
<dbReference type="Gene3D" id="3.90.550.10">
    <property type="entry name" value="Spore Coat Polysaccharide Biosynthesis Protein SpsA, Chain A"/>
    <property type="match status" value="1"/>
</dbReference>
<evidence type="ECO:0000259" key="2">
    <source>
        <dbReference type="Pfam" id="PF00535"/>
    </source>
</evidence>
<sequence length="338" mass="38817">MGKHTPKLSVVITAHNRRKFVRAAVDSVLSQSLARSEYEVIVVKNFRDQNLDRYFAKKNVLNVYTDSESLGAKVSEGLRCSTGELVCFLEDDDMFAPNKLVRIKSLFAEYPDVVMIRNNLAHIDAAGNLIGSEKLSPKRAYVIRNPQSVLDALPRLGAHKNLSCMSVRIEPFTNYFDLYRRIKAADIFTFCVASKLGDVLVTPEILTYYRLHQESATSLVTCSYGDFVSQAVFEDQVRDRLLMLKLLRGSPSDRLLRRLACWHIAEGILKSKDFKPPLDVTCNPTELMRFLVGEDGYAFMLTYPLRIIFRILLPSLYWSYYKTTYYKRRDYFNSHGTR</sequence>
<accession>A0A2R6C975</accession>
<proteinExistence type="predicted"/>
<evidence type="ECO:0000313" key="4">
    <source>
        <dbReference type="Proteomes" id="UP000242015"/>
    </source>
</evidence>
<name>A0A2R6C975_9ARCH</name>
<keyword evidence="1" id="KW-0472">Membrane</keyword>
<dbReference type="InterPro" id="IPR001173">
    <property type="entry name" value="Glyco_trans_2-like"/>
</dbReference>
<protein>
    <recommendedName>
        <fullName evidence="2">Glycosyltransferase 2-like domain-containing protein</fullName>
    </recommendedName>
</protein>
<feature type="domain" description="Glycosyltransferase 2-like" evidence="2">
    <location>
        <begin position="9"/>
        <end position="115"/>
    </location>
</feature>
<dbReference type="EMBL" id="NEXF01000250">
    <property type="protein sequence ID" value="PSO07447.1"/>
    <property type="molecule type" value="Genomic_DNA"/>
</dbReference>
<dbReference type="Pfam" id="PF00535">
    <property type="entry name" value="Glycos_transf_2"/>
    <property type="match status" value="1"/>
</dbReference>
<dbReference type="SUPFAM" id="SSF53448">
    <property type="entry name" value="Nucleotide-diphospho-sugar transferases"/>
    <property type="match status" value="1"/>
</dbReference>
<reference evidence="3 4" key="1">
    <citation type="submission" date="2017-04" db="EMBL/GenBank/DDBJ databases">
        <title>Novel microbial lineages endemic to geothermal iron-oxide mats fill important gaps in the evolutionary history of Archaea.</title>
        <authorList>
            <person name="Jay Z.J."/>
            <person name="Beam J.P."/>
            <person name="Dlakic M."/>
            <person name="Rusch D.B."/>
            <person name="Kozubal M.A."/>
            <person name="Inskeep W.P."/>
        </authorList>
    </citation>
    <scope>NUCLEOTIDE SEQUENCE [LARGE SCALE GENOMIC DNA]</scope>
    <source>
        <strain evidence="3">BE_D</strain>
    </source>
</reference>
<dbReference type="InterPro" id="IPR029044">
    <property type="entry name" value="Nucleotide-diphossugar_trans"/>
</dbReference>